<dbReference type="PANTHER" id="PTHR47159">
    <property type="entry name" value="PROTEIN CBG07705-RELATED"/>
    <property type="match status" value="1"/>
</dbReference>
<dbReference type="PANTHER" id="PTHR47159:SF4">
    <property type="entry name" value="CRAL-TRIO DOMAIN-CONTAINING PROTEIN"/>
    <property type="match status" value="1"/>
</dbReference>
<dbReference type="Pfam" id="PF25883">
    <property type="entry name" value="F28H7_8_C"/>
    <property type="match status" value="1"/>
</dbReference>
<dbReference type="AlphaFoldDB" id="A0AAN4ZFF7"/>
<organism evidence="2 3">
    <name type="scientific">Pristionchus mayeri</name>
    <dbReference type="NCBI Taxonomy" id="1317129"/>
    <lineage>
        <taxon>Eukaryota</taxon>
        <taxon>Metazoa</taxon>
        <taxon>Ecdysozoa</taxon>
        <taxon>Nematoda</taxon>
        <taxon>Chromadorea</taxon>
        <taxon>Rhabditida</taxon>
        <taxon>Rhabditina</taxon>
        <taxon>Diplogasteromorpha</taxon>
        <taxon>Diplogasteroidea</taxon>
        <taxon>Neodiplogasteridae</taxon>
        <taxon>Pristionchus</taxon>
    </lineage>
</organism>
<accession>A0AAN4ZFF7</accession>
<gene>
    <name evidence="2" type="ORF">PMAYCL1PPCAC_07032</name>
</gene>
<feature type="non-terminal residue" evidence="2">
    <location>
        <position position="1"/>
    </location>
</feature>
<feature type="domain" description="Ctg-1-like C-terminal" evidence="1">
    <location>
        <begin position="18"/>
        <end position="138"/>
    </location>
</feature>
<comment type="caution">
    <text evidence="2">The sequence shown here is derived from an EMBL/GenBank/DDBJ whole genome shotgun (WGS) entry which is preliminary data.</text>
</comment>
<proteinExistence type="predicted"/>
<dbReference type="SUPFAM" id="SSF101576">
    <property type="entry name" value="Supernatant protein factor (SPF), C-terminal domain"/>
    <property type="match status" value="1"/>
</dbReference>
<dbReference type="InterPro" id="IPR058960">
    <property type="entry name" value="Ctg-1-like_C"/>
</dbReference>
<evidence type="ECO:0000313" key="3">
    <source>
        <dbReference type="Proteomes" id="UP001328107"/>
    </source>
</evidence>
<name>A0AAN4ZFF7_9BILA</name>
<dbReference type="Gene3D" id="2.60.120.680">
    <property type="entry name" value="GOLD domain"/>
    <property type="match status" value="1"/>
</dbReference>
<dbReference type="InterPro" id="IPR036598">
    <property type="entry name" value="GOLD_dom_sf"/>
</dbReference>
<reference evidence="3" key="1">
    <citation type="submission" date="2022-10" db="EMBL/GenBank/DDBJ databases">
        <title>Genome assembly of Pristionchus species.</title>
        <authorList>
            <person name="Yoshida K."/>
            <person name="Sommer R.J."/>
        </authorList>
    </citation>
    <scope>NUCLEOTIDE SEQUENCE [LARGE SCALE GENOMIC DNA]</scope>
    <source>
        <strain evidence="3">RS5460</strain>
    </source>
</reference>
<feature type="non-terminal residue" evidence="2">
    <location>
        <position position="140"/>
    </location>
</feature>
<evidence type="ECO:0000313" key="2">
    <source>
        <dbReference type="EMBL" id="GMR36837.1"/>
    </source>
</evidence>
<protein>
    <recommendedName>
        <fullName evidence="1">Ctg-1-like C-terminal domain-containing protein</fullName>
    </recommendedName>
</protein>
<dbReference type="InterPro" id="IPR053302">
    <property type="entry name" value="CRAL-TRIO_domain"/>
</dbReference>
<dbReference type="EMBL" id="BTRK01000002">
    <property type="protein sequence ID" value="GMR36837.1"/>
    <property type="molecule type" value="Genomic_DNA"/>
</dbReference>
<evidence type="ECO:0000259" key="1">
    <source>
        <dbReference type="Pfam" id="PF25883"/>
    </source>
</evidence>
<keyword evidence="3" id="KW-1185">Reference proteome</keyword>
<sequence>KVAERLSVKRDPIAADEYWSPDELSPPVTSLTRVNIPAGRRLHISFVLKPSSPAYFVINRYGDRTYGMMLQYANSHDPSIDSTEMADWLPLFEYPSMPTVDRLRERAPGPGVYRVVFHNENAWFRSLDVYYRVTFEDELG</sequence>
<dbReference type="Proteomes" id="UP001328107">
    <property type="component" value="Unassembled WGS sequence"/>
</dbReference>